<dbReference type="AlphaFoldDB" id="A0A6M1RMX2"/>
<dbReference type="PROSITE" id="PS51257">
    <property type="entry name" value="PROKAR_LIPOPROTEIN"/>
    <property type="match status" value="1"/>
</dbReference>
<keyword evidence="2" id="KW-1185">Reference proteome</keyword>
<gene>
    <name evidence="1" type="ORF">G5S52_14655</name>
</gene>
<evidence type="ECO:0000313" key="2">
    <source>
        <dbReference type="Proteomes" id="UP000473008"/>
    </source>
</evidence>
<evidence type="ECO:0008006" key="3">
    <source>
        <dbReference type="Google" id="ProtNLM"/>
    </source>
</evidence>
<proteinExistence type="predicted"/>
<accession>A0A6M1RMX2</accession>
<dbReference type="Proteomes" id="UP000473008">
    <property type="component" value="Unassembled WGS sequence"/>
</dbReference>
<reference evidence="1 2" key="1">
    <citation type="submission" date="2020-02" db="EMBL/GenBank/DDBJ databases">
        <title>The draft genome of Grimontia sedimenta sp. nov., isolated from benthic sediments near coral reefs south of Kuwait.</title>
        <authorList>
            <person name="Mahmoud H.M."/>
            <person name="Jose L."/>
            <person name="Eapen S."/>
        </authorList>
    </citation>
    <scope>NUCLEOTIDE SEQUENCE [LARGE SCALE GENOMIC DNA]</scope>
    <source>
        <strain evidence="1 2">S25</strain>
    </source>
</reference>
<protein>
    <recommendedName>
        <fullName evidence="3">Lipoprotein</fullName>
    </recommendedName>
</protein>
<comment type="caution">
    <text evidence="1">The sequence shown here is derived from an EMBL/GenBank/DDBJ whole genome shotgun (WGS) entry which is preliminary data.</text>
</comment>
<dbReference type="EMBL" id="JAALDL010000011">
    <property type="protein sequence ID" value="NGN98839.1"/>
    <property type="molecule type" value="Genomic_DNA"/>
</dbReference>
<organism evidence="1 2">
    <name type="scientific">Grimontia sedimenti</name>
    <dbReference type="NCBI Taxonomy" id="2711294"/>
    <lineage>
        <taxon>Bacteria</taxon>
        <taxon>Pseudomonadati</taxon>
        <taxon>Pseudomonadota</taxon>
        <taxon>Gammaproteobacteria</taxon>
        <taxon>Vibrionales</taxon>
        <taxon>Vibrionaceae</taxon>
        <taxon>Grimontia</taxon>
    </lineage>
</organism>
<sequence>MQKYSFFALTMLLAGCGGGGGGGDNPPQQANDSARYQTNQLKVDVNFEVYEDGKAEVTAYARETVNKDYIPLGAGDSISLSANGRTQNLVATKEESIEGSGISGGEYYELVTEGSYPEYTVTFSRANPSFSDAASINQSDIPTPFTLQGSFSNEVIDLTWSEEADHYYVVLGPIFVCDSGATVRVISAPPQLEDFNGSYSKSLQEIFGQNQSELTQGDSGCLIEVSVAAYRSGASNSSEVVNIYVSQDRFASFDVN</sequence>
<evidence type="ECO:0000313" key="1">
    <source>
        <dbReference type="EMBL" id="NGN98839.1"/>
    </source>
</evidence>
<dbReference type="RefSeq" id="WP_165015142.1">
    <property type="nucleotide sequence ID" value="NZ_JAALDL010000011.1"/>
</dbReference>
<name>A0A6M1RMX2_9GAMM</name>